<accession>A0A392W139</accession>
<proteinExistence type="predicted"/>
<evidence type="ECO:0000313" key="2">
    <source>
        <dbReference type="Proteomes" id="UP000265520"/>
    </source>
</evidence>
<dbReference type="EMBL" id="LXQA011315477">
    <property type="protein sequence ID" value="MCI92941.1"/>
    <property type="molecule type" value="Genomic_DNA"/>
</dbReference>
<name>A0A392W139_9FABA</name>
<evidence type="ECO:0000313" key="1">
    <source>
        <dbReference type="EMBL" id="MCI92941.1"/>
    </source>
</evidence>
<organism evidence="1 2">
    <name type="scientific">Trifolium medium</name>
    <dbReference type="NCBI Taxonomy" id="97028"/>
    <lineage>
        <taxon>Eukaryota</taxon>
        <taxon>Viridiplantae</taxon>
        <taxon>Streptophyta</taxon>
        <taxon>Embryophyta</taxon>
        <taxon>Tracheophyta</taxon>
        <taxon>Spermatophyta</taxon>
        <taxon>Magnoliopsida</taxon>
        <taxon>eudicotyledons</taxon>
        <taxon>Gunneridae</taxon>
        <taxon>Pentapetalae</taxon>
        <taxon>rosids</taxon>
        <taxon>fabids</taxon>
        <taxon>Fabales</taxon>
        <taxon>Fabaceae</taxon>
        <taxon>Papilionoideae</taxon>
        <taxon>50 kb inversion clade</taxon>
        <taxon>NPAAA clade</taxon>
        <taxon>Hologalegina</taxon>
        <taxon>IRL clade</taxon>
        <taxon>Trifolieae</taxon>
        <taxon>Trifolium</taxon>
    </lineage>
</organism>
<comment type="caution">
    <text evidence="1">The sequence shown here is derived from an EMBL/GenBank/DDBJ whole genome shotgun (WGS) entry which is preliminary data.</text>
</comment>
<protein>
    <submittedName>
        <fullName evidence="1">Uncharacterized protein</fullName>
    </submittedName>
</protein>
<dbReference type="AlphaFoldDB" id="A0A392W139"/>
<reference evidence="1 2" key="1">
    <citation type="journal article" date="2018" name="Front. Plant Sci.">
        <title>Red Clover (Trifolium pratense) and Zigzag Clover (T. medium) - A Picture of Genomic Similarities and Differences.</title>
        <authorList>
            <person name="Dluhosova J."/>
            <person name="Istvanek J."/>
            <person name="Nedelnik J."/>
            <person name="Repkova J."/>
        </authorList>
    </citation>
    <scope>NUCLEOTIDE SEQUENCE [LARGE SCALE GENOMIC DNA]</scope>
    <source>
        <strain evidence="2">cv. 10/8</strain>
        <tissue evidence="1">Leaf</tissue>
    </source>
</reference>
<feature type="non-terminal residue" evidence="1">
    <location>
        <position position="1"/>
    </location>
</feature>
<dbReference type="Proteomes" id="UP000265520">
    <property type="component" value="Unassembled WGS sequence"/>
</dbReference>
<keyword evidence="2" id="KW-1185">Reference proteome</keyword>
<sequence length="56" mass="6189">GAINPLGFAMPPSIRPLWGGWRKTSAFRFVLLCHTGEHTEFPTPFDFMLLGSPTQG</sequence>